<dbReference type="InterPro" id="IPR048647">
    <property type="entry name" value="RlmA_N"/>
</dbReference>
<sequence>MIKKIDSAKAFLENHLEILACPFCHQPFKLENFSLVCSQNHQFDLSKKGTLYFLTHSIQTEYDKKMLFHRGLMIESGMYQPVLDKLATVINLEGTTLDVGCGEGSFLSELSKRGAVGPKIGFDISKEGIYLASSQPIDAFWCIADLTNLPFSDASIDSVLNIFSPSHYNEFNRVLKPEGAVVKIVPEVHYLRELREAFYPNNPEKQEYSNEKVVAKFAQEMEMTHNERVTYTFEIPEARRLDLLEMSPLEWQVDRKVKAEIQANPLTSITIDVRMLKGNRR</sequence>
<accession>A0A1E5KZV3</accession>
<evidence type="ECO:0000256" key="1">
    <source>
        <dbReference type="PIRSR" id="PIRSR018249-1"/>
    </source>
</evidence>
<keyword evidence="2" id="KW-0949">S-adenosyl-L-methionine</keyword>
<dbReference type="EMBL" id="MIEK01000008">
    <property type="protein sequence ID" value="OEH83344.1"/>
    <property type="molecule type" value="Genomic_DNA"/>
</dbReference>
<dbReference type="Gene3D" id="3.40.50.150">
    <property type="entry name" value="Vaccinia Virus protein VP39"/>
    <property type="match status" value="1"/>
</dbReference>
<feature type="binding site" evidence="2">
    <location>
        <position position="79"/>
    </location>
    <ligand>
        <name>S-adenosyl-L-methionine</name>
        <dbReference type="ChEBI" id="CHEBI:59789"/>
    </ligand>
</feature>
<dbReference type="CDD" id="cd02440">
    <property type="entry name" value="AdoMet_MTases"/>
    <property type="match status" value="1"/>
</dbReference>
<dbReference type="GO" id="GO:0008757">
    <property type="term" value="F:S-adenosylmethionine-dependent methyltransferase activity"/>
    <property type="evidence" value="ECO:0007669"/>
    <property type="project" value="InterPro"/>
</dbReference>
<feature type="binding site" evidence="1">
    <location>
        <position position="24"/>
    </location>
    <ligand>
        <name>Zn(2+)</name>
        <dbReference type="ChEBI" id="CHEBI:29105"/>
    </ligand>
</feature>
<evidence type="ECO:0000313" key="6">
    <source>
        <dbReference type="Proteomes" id="UP000095256"/>
    </source>
</evidence>
<dbReference type="STRING" id="762845.BCR26_09800"/>
<dbReference type="RefSeq" id="WP_069697639.1">
    <property type="nucleotide sequence ID" value="NZ_JAGGMA010000017.1"/>
</dbReference>
<keyword evidence="5" id="KW-0489">Methyltransferase</keyword>
<dbReference type="Proteomes" id="UP000095256">
    <property type="component" value="Unassembled WGS sequence"/>
</dbReference>
<feature type="binding site" evidence="1">
    <location>
        <position position="21"/>
    </location>
    <ligand>
        <name>Zn(2+)</name>
        <dbReference type="ChEBI" id="CHEBI:29105"/>
    </ligand>
</feature>
<dbReference type="Pfam" id="PF21302">
    <property type="entry name" value="Zn_ribbon_RlmA"/>
    <property type="match status" value="1"/>
</dbReference>
<dbReference type="InterPro" id="IPR016718">
    <property type="entry name" value="rRNA_m1G-MeTrfase_A_prd"/>
</dbReference>
<dbReference type="Pfam" id="PF08241">
    <property type="entry name" value="Methyltransf_11"/>
    <property type="match status" value="1"/>
</dbReference>
<dbReference type="SUPFAM" id="SSF53335">
    <property type="entry name" value="S-adenosyl-L-methionine-dependent methyltransferases"/>
    <property type="match status" value="1"/>
</dbReference>
<feature type="domain" description="23S rRNA (guanine(745)-N(1))-methyltransferase N-terminal" evidence="4">
    <location>
        <begin position="20"/>
        <end position="49"/>
    </location>
</feature>
<keyword evidence="5" id="KW-0808">Transferase</keyword>
<feature type="binding site" evidence="2">
    <location>
        <begin position="103"/>
        <end position="104"/>
    </location>
    <ligand>
        <name>S-adenosyl-L-methionine</name>
        <dbReference type="ChEBI" id="CHEBI:59789"/>
    </ligand>
</feature>
<organism evidence="5 6">
    <name type="scientific">Enterococcus rivorum</name>
    <dbReference type="NCBI Taxonomy" id="762845"/>
    <lineage>
        <taxon>Bacteria</taxon>
        <taxon>Bacillati</taxon>
        <taxon>Bacillota</taxon>
        <taxon>Bacilli</taxon>
        <taxon>Lactobacillales</taxon>
        <taxon>Enterococcaceae</taxon>
        <taxon>Enterococcus</taxon>
    </lineage>
</organism>
<dbReference type="GO" id="GO:0046872">
    <property type="term" value="F:metal ion binding"/>
    <property type="evidence" value="ECO:0007669"/>
    <property type="project" value="UniProtKB-KW"/>
</dbReference>
<feature type="domain" description="Methyltransferase type 11" evidence="3">
    <location>
        <begin position="97"/>
        <end position="181"/>
    </location>
</feature>
<feature type="binding site" evidence="1">
    <location>
        <position position="41"/>
    </location>
    <ligand>
        <name>Zn(2+)</name>
        <dbReference type="ChEBI" id="CHEBI:29105"/>
    </ligand>
</feature>
<feature type="binding site" evidence="2">
    <location>
        <position position="190"/>
    </location>
    <ligand>
        <name>S-adenosyl-L-methionine</name>
        <dbReference type="ChEBI" id="CHEBI:59789"/>
    </ligand>
</feature>
<keyword evidence="6" id="KW-1185">Reference proteome</keyword>
<reference evidence="5 6" key="1">
    <citation type="submission" date="2016-09" db="EMBL/GenBank/DDBJ databases">
        <authorList>
            <person name="Capua I."/>
            <person name="De Benedictis P."/>
            <person name="Joannis T."/>
            <person name="Lombin L.H."/>
            <person name="Cattoli G."/>
        </authorList>
    </citation>
    <scope>NUCLEOTIDE SEQUENCE [LARGE SCALE GENOMIC DNA]</scope>
    <source>
        <strain evidence="5 6">LMG 25899</strain>
    </source>
</reference>
<comment type="caution">
    <text evidence="5">The sequence shown here is derived from an EMBL/GenBank/DDBJ whole genome shotgun (WGS) entry which is preliminary data.</text>
</comment>
<proteinExistence type="predicted"/>
<keyword evidence="1" id="KW-0862">Zinc</keyword>
<dbReference type="InterPro" id="IPR029063">
    <property type="entry name" value="SAM-dependent_MTases_sf"/>
</dbReference>
<dbReference type="PIRSF" id="PIRSF018249">
    <property type="entry name" value="MyrA_prd"/>
    <property type="match status" value="1"/>
</dbReference>
<gene>
    <name evidence="5" type="ORF">BCR26_09800</name>
</gene>
<feature type="binding site" evidence="1">
    <location>
        <position position="37"/>
    </location>
    <ligand>
        <name>Zn(2+)</name>
        <dbReference type="ChEBI" id="CHEBI:29105"/>
    </ligand>
</feature>
<evidence type="ECO:0000259" key="3">
    <source>
        <dbReference type="Pfam" id="PF08241"/>
    </source>
</evidence>
<evidence type="ECO:0000256" key="2">
    <source>
        <dbReference type="PIRSR" id="PIRSR018249-2"/>
    </source>
</evidence>
<dbReference type="InterPro" id="IPR013216">
    <property type="entry name" value="Methyltransf_11"/>
</dbReference>
<keyword evidence="1" id="KW-0479">Metal-binding</keyword>
<dbReference type="OrthoDB" id="5522265at2"/>
<dbReference type="PANTHER" id="PTHR43591">
    <property type="entry name" value="METHYLTRANSFERASE"/>
    <property type="match status" value="1"/>
</dbReference>
<name>A0A1E5KZV3_9ENTE</name>
<dbReference type="GO" id="GO:0032259">
    <property type="term" value="P:methylation"/>
    <property type="evidence" value="ECO:0007669"/>
    <property type="project" value="UniProtKB-KW"/>
</dbReference>
<evidence type="ECO:0000259" key="4">
    <source>
        <dbReference type="Pfam" id="PF21302"/>
    </source>
</evidence>
<evidence type="ECO:0000313" key="5">
    <source>
        <dbReference type="EMBL" id="OEH83344.1"/>
    </source>
</evidence>
<dbReference type="AlphaFoldDB" id="A0A1E5KZV3"/>
<protein>
    <submittedName>
        <fullName evidence="5">50S rRNA methyltransferase</fullName>
    </submittedName>
</protein>